<organism evidence="1 2">
    <name type="scientific">Caloranaerobacter azorensis H53214</name>
    <dbReference type="NCBI Taxonomy" id="1156417"/>
    <lineage>
        <taxon>Bacteria</taxon>
        <taxon>Bacillati</taxon>
        <taxon>Bacillota</taxon>
        <taxon>Tissierellia</taxon>
        <taxon>Tissierellales</taxon>
        <taxon>Thermohalobacteraceae</taxon>
        <taxon>Caloranaerobacter</taxon>
    </lineage>
</organism>
<comment type="caution">
    <text evidence="1">The sequence shown here is derived from an EMBL/GenBank/DDBJ whole genome shotgun (WGS) entry which is preliminary data.</text>
</comment>
<dbReference type="EMBL" id="AZTB01000079">
    <property type="protein sequence ID" value="KGG79580.1"/>
    <property type="molecule type" value="Genomic_DNA"/>
</dbReference>
<proteinExistence type="predicted"/>
<name>A0A096BEL4_9FIRM</name>
<protein>
    <submittedName>
        <fullName evidence="1">Uncharacterized protein</fullName>
    </submittedName>
</protein>
<dbReference type="RefSeq" id="WP_035164837.1">
    <property type="nucleotide sequence ID" value="NZ_AZTB01000079.1"/>
</dbReference>
<evidence type="ECO:0000313" key="1">
    <source>
        <dbReference type="EMBL" id="KGG79580.1"/>
    </source>
</evidence>
<sequence>MSISMSISSNPNINSKTYGINSNTTFNSSSLNVKSGLTITRTDDGPFKGVSASLNAAKFTADYNIGESKHSTSISSASASVKSTAVVGFGGGAEVKASLAEVAHKSSFKIWGAEISANLKVGIGVAIGGKAGISNNSVSLGVTGEALPGVYVGVGIDVKL</sequence>
<dbReference type="AlphaFoldDB" id="A0A096BEL4"/>
<gene>
    <name evidence="1" type="ORF">Y919_11195</name>
</gene>
<dbReference type="Proteomes" id="UP000029622">
    <property type="component" value="Unassembled WGS sequence"/>
</dbReference>
<accession>A0A096BEL4</accession>
<evidence type="ECO:0000313" key="2">
    <source>
        <dbReference type="Proteomes" id="UP000029622"/>
    </source>
</evidence>
<reference evidence="1 2" key="1">
    <citation type="submission" date="2013-12" db="EMBL/GenBank/DDBJ databases">
        <title>Draft genome sequence of Caloranaerobacter sp. H53214.</title>
        <authorList>
            <person name="Jiang L.J."/>
            <person name="Shao Z.Z."/>
            <person name="Long M.N."/>
        </authorList>
    </citation>
    <scope>NUCLEOTIDE SEQUENCE [LARGE SCALE GENOMIC DNA]</scope>
    <source>
        <strain evidence="1 2">H53214</strain>
    </source>
</reference>